<keyword evidence="2" id="KW-1185">Reference proteome</keyword>
<gene>
    <name evidence="1" type="ordered locus">Acry_1165</name>
</gene>
<dbReference type="EMBL" id="CP000697">
    <property type="protein sequence ID" value="ABQ30377.1"/>
    <property type="molecule type" value="Genomic_DNA"/>
</dbReference>
<evidence type="ECO:0000313" key="1">
    <source>
        <dbReference type="EMBL" id="ABQ30377.1"/>
    </source>
</evidence>
<sequence>MPAARMAFRVARNFPAVAMIAALRIVPLPGRPSPIDHGPERPPLLRETGAGLASASIDLTTLRQLRNESEGNAWCGVKPSVYGNQPCVRGDESGPLDRLRGAIFHSPARPRH</sequence>
<reference evidence="1 2" key="1">
    <citation type="submission" date="2007-05" db="EMBL/GenBank/DDBJ databases">
        <title>Complete sequence of chromosome of Acidiphilium cryptum JF-5.</title>
        <authorList>
            <consortium name="US DOE Joint Genome Institute"/>
            <person name="Copeland A."/>
            <person name="Lucas S."/>
            <person name="Lapidus A."/>
            <person name="Barry K."/>
            <person name="Detter J.C."/>
            <person name="Glavina del Rio T."/>
            <person name="Hammon N."/>
            <person name="Israni S."/>
            <person name="Dalin E."/>
            <person name="Tice H."/>
            <person name="Pitluck S."/>
            <person name="Sims D."/>
            <person name="Brettin T."/>
            <person name="Bruce D."/>
            <person name="Han C."/>
            <person name="Schmutz J."/>
            <person name="Larimer F."/>
            <person name="Land M."/>
            <person name="Hauser L."/>
            <person name="Kyrpides N."/>
            <person name="Kim E."/>
            <person name="Magnuson T."/>
            <person name="Richardson P."/>
        </authorList>
    </citation>
    <scope>NUCLEOTIDE SEQUENCE [LARGE SCALE GENOMIC DNA]</scope>
    <source>
        <strain evidence="1 2">JF-5</strain>
    </source>
</reference>
<protein>
    <submittedName>
        <fullName evidence="1">Uncharacterized protein</fullName>
    </submittedName>
</protein>
<accession>A5FXP5</accession>
<dbReference type="Proteomes" id="UP000000245">
    <property type="component" value="Chromosome"/>
</dbReference>
<dbReference type="HOGENOM" id="CLU_2140407_0_0_5"/>
<evidence type="ECO:0000313" key="2">
    <source>
        <dbReference type="Proteomes" id="UP000000245"/>
    </source>
</evidence>
<dbReference type="KEGG" id="acr:Acry_1165"/>
<proteinExistence type="predicted"/>
<name>A5FXP5_ACICJ</name>
<organism evidence="1 2">
    <name type="scientific">Acidiphilium cryptum (strain JF-5)</name>
    <dbReference type="NCBI Taxonomy" id="349163"/>
    <lineage>
        <taxon>Bacteria</taxon>
        <taxon>Pseudomonadati</taxon>
        <taxon>Pseudomonadota</taxon>
        <taxon>Alphaproteobacteria</taxon>
        <taxon>Acetobacterales</taxon>
        <taxon>Acidocellaceae</taxon>
        <taxon>Acidiphilium</taxon>
    </lineage>
</organism>
<dbReference type="AlphaFoldDB" id="A5FXP5"/>